<feature type="domain" description="MacB-like periplasmic core" evidence="8">
    <location>
        <begin position="75"/>
        <end position="253"/>
    </location>
</feature>
<dbReference type="PANTHER" id="PTHR30287:SF2">
    <property type="entry name" value="BLL1001 PROTEIN"/>
    <property type="match status" value="1"/>
</dbReference>
<name>A0A8J6YVA2_9RHOB</name>
<sequence>AAAGLAGIAAGAAAILWGQGLMAGFAALAGLMLGAALMLPFLLSRLLRLAERTARGALAQWLWADARQQLPGLSLALMALLLALAANIGVSTMVSSFRASFDIWLERRISADLYVSFDSEAQAAGILPGIGATAILPQMRAEADLGGDPGQVQALADDPLYRADWPVLATVPDMWDRLAAGEGVLINEQWARRADLGPGDTASIDGTGYRVLGVYPDYGNPRPQAMVAPDAFRRAFPGTPETRFALRLDGDGDGAAEAARLVDRAGLRPDQVTDQAALKADSQRVFERTFAATGALNILTLAVAGLAIFTALLTLQALRLPQVAPLWAMGLTRARLAALDLARAAILAGGTALVALPVGLVLAWVLLAVVNVAAFGWRLPLLFFPGDWLRLGVAAAAAAIAAAALPALRLARISPARLLRVFADAR</sequence>
<gene>
    <name evidence="9" type="ORF">ICN82_09600</name>
</gene>
<evidence type="ECO:0000259" key="7">
    <source>
        <dbReference type="Pfam" id="PF02687"/>
    </source>
</evidence>
<evidence type="ECO:0000256" key="2">
    <source>
        <dbReference type="ARBA" id="ARBA00022475"/>
    </source>
</evidence>
<evidence type="ECO:0000259" key="8">
    <source>
        <dbReference type="Pfam" id="PF12704"/>
    </source>
</evidence>
<organism evidence="9 10">
    <name type="scientific">Mangrovicoccus algicola</name>
    <dbReference type="NCBI Taxonomy" id="2771008"/>
    <lineage>
        <taxon>Bacteria</taxon>
        <taxon>Pseudomonadati</taxon>
        <taxon>Pseudomonadota</taxon>
        <taxon>Alphaproteobacteria</taxon>
        <taxon>Rhodobacterales</taxon>
        <taxon>Paracoccaceae</taxon>
        <taxon>Mangrovicoccus</taxon>
    </lineage>
</organism>
<feature type="domain" description="ABC3 transporter permease C-terminal" evidence="7">
    <location>
        <begin position="296"/>
        <end position="415"/>
    </location>
</feature>
<evidence type="ECO:0000256" key="3">
    <source>
        <dbReference type="ARBA" id="ARBA00022692"/>
    </source>
</evidence>
<dbReference type="InterPro" id="IPR038766">
    <property type="entry name" value="Membrane_comp_ABC_pdt"/>
</dbReference>
<evidence type="ECO:0000256" key="5">
    <source>
        <dbReference type="ARBA" id="ARBA00023136"/>
    </source>
</evidence>
<dbReference type="PANTHER" id="PTHR30287">
    <property type="entry name" value="MEMBRANE COMPONENT OF PREDICTED ABC SUPERFAMILY METABOLITE UPTAKE TRANSPORTER"/>
    <property type="match status" value="1"/>
</dbReference>
<dbReference type="EMBL" id="JACVXA010000023">
    <property type="protein sequence ID" value="MBE3638455.1"/>
    <property type="molecule type" value="Genomic_DNA"/>
</dbReference>
<keyword evidence="4 6" id="KW-1133">Transmembrane helix</keyword>
<dbReference type="RefSeq" id="WP_193182060.1">
    <property type="nucleotide sequence ID" value="NZ_JACVXA010000023.1"/>
</dbReference>
<feature type="transmembrane region" description="Helical" evidence="6">
    <location>
        <begin position="70"/>
        <end position="90"/>
    </location>
</feature>
<comment type="subcellular location">
    <subcellularLocation>
        <location evidence="1">Cell membrane</location>
        <topology evidence="1">Multi-pass membrane protein</topology>
    </subcellularLocation>
</comment>
<evidence type="ECO:0000313" key="9">
    <source>
        <dbReference type="EMBL" id="MBE3638455.1"/>
    </source>
</evidence>
<evidence type="ECO:0000256" key="1">
    <source>
        <dbReference type="ARBA" id="ARBA00004651"/>
    </source>
</evidence>
<dbReference type="InterPro" id="IPR025857">
    <property type="entry name" value="MacB_PCD"/>
</dbReference>
<evidence type="ECO:0000313" key="10">
    <source>
        <dbReference type="Proteomes" id="UP000609121"/>
    </source>
</evidence>
<reference evidence="9" key="1">
    <citation type="submission" date="2020-09" db="EMBL/GenBank/DDBJ databases">
        <title>A novel bacterium of genus Mangrovicoccus, isolated from South China Sea.</title>
        <authorList>
            <person name="Huang H."/>
            <person name="Mo K."/>
            <person name="Hu Y."/>
        </authorList>
    </citation>
    <scope>NUCLEOTIDE SEQUENCE</scope>
    <source>
        <strain evidence="9">HB182678</strain>
    </source>
</reference>
<proteinExistence type="predicted"/>
<protein>
    <submittedName>
        <fullName evidence="9">FtsX-like permease family protein</fullName>
    </submittedName>
</protein>
<evidence type="ECO:0000256" key="4">
    <source>
        <dbReference type="ARBA" id="ARBA00022989"/>
    </source>
</evidence>
<dbReference type="GO" id="GO:0005886">
    <property type="term" value="C:plasma membrane"/>
    <property type="evidence" value="ECO:0007669"/>
    <property type="project" value="UniProtKB-SubCell"/>
</dbReference>
<dbReference type="AlphaFoldDB" id="A0A8J6YVA2"/>
<evidence type="ECO:0000256" key="6">
    <source>
        <dbReference type="SAM" id="Phobius"/>
    </source>
</evidence>
<keyword evidence="10" id="KW-1185">Reference proteome</keyword>
<dbReference type="InterPro" id="IPR003838">
    <property type="entry name" value="ABC3_permease_C"/>
</dbReference>
<comment type="caution">
    <text evidence="9">The sequence shown here is derived from an EMBL/GenBank/DDBJ whole genome shotgun (WGS) entry which is preliminary data.</text>
</comment>
<dbReference type="Pfam" id="PF12704">
    <property type="entry name" value="MacB_PCD"/>
    <property type="match status" value="1"/>
</dbReference>
<keyword evidence="2" id="KW-1003">Cell membrane</keyword>
<dbReference type="Proteomes" id="UP000609121">
    <property type="component" value="Unassembled WGS sequence"/>
</dbReference>
<dbReference type="Pfam" id="PF02687">
    <property type="entry name" value="FtsX"/>
    <property type="match status" value="1"/>
</dbReference>
<feature type="transmembrane region" description="Helical" evidence="6">
    <location>
        <begin position="298"/>
        <end position="320"/>
    </location>
</feature>
<feature type="non-terminal residue" evidence="9">
    <location>
        <position position="1"/>
    </location>
</feature>
<feature type="transmembrane region" description="Helical" evidence="6">
    <location>
        <begin position="388"/>
        <end position="408"/>
    </location>
</feature>
<keyword evidence="5 6" id="KW-0472">Membrane</keyword>
<accession>A0A8J6YVA2</accession>
<feature type="transmembrane region" description="Helical" evidence="6">
    <location>
        <begin position="341"/>
        <end position="368"/>
    </location>
</feature>
<feature type="transmembrane region" description="Helical" evidence="6">
    <location>
        <begin position="21"/>
        <end position="43"/>
    </location>
</feature>
<keyword evidence="3 6" id="KW-0812">Transmembrane</keyword>